<sequence length="136" mass="14534">MITKSQLSRRTLLAGGVGTLALLAIAPQMSTASAPGPYDLAAWLPLLGTEVTADGGAVLRVRTVEDLRTPERPDAFDSNADRFRLVFTLVSGEMTSDSITVHHPQAGEVSLLTNQFQDTAVAYIDRRGASLLPLQN</sequence>
<reference evidence="2 3" key="2">
    <citation type="journal article" date="2016" name="J. Biotechnol.">
        <title>Complete genome sequence of Arthrobacter alpinus ERGS4:06, a yellow pigmented bacterium tolerant to cold and radiations isolated from Sikkim Himalaya.</title>
        <authorList>
            <person name="Kumar R."/>
            <person name="Singh D."/>
            <person name="Swarnkar M.K."/>
            <person name="Singh A.K."/>
            <person name="Kumar S."/>
        </authorList>
    </citation>
    <scope>NUCLEOTIDE SEQUENCE [LARGE SCALE GENOMIC DNA]</scope>
    <source>
        <strain evidence="2 3">ERGS4:06</strain>
    </source>
</reference>
<gene>
    <name evidence="2" type="ORF">AS189_12110</name>
</gene>
<reference evidence="3" key="1">
    <citation type="submission" date="2015-11" db="EMBL/GenBank/DDBJ databases">
        <authorList>
            <person name="Kumar R."/>
            <person name="Singh D."/>
            <person name="Swarnkar M.K."/>
            <person name="Singh A.K."/>
            <person name="Kumar S."/>
        </authorList>
    </citation>
    <scope>NUCLEOTIDE SEQUENCE [LARGE SCALE GENOMIC DNA]</scope>
    <source>
        <strain evidence="3">ERGS4:06</strain>
    </source>
</reference>
<dbReference type="Proteomes" id="UP000059574">
    <property type="component" value="Chromosome"/>
</dbReference>
<evidence type="ECO:0000256" key="1">
    <source>
        <dbReference type="SAM" id="SignalP"/>
    </source>
</evidence>
<evidence type="ECO:0000313" key="3">
    <source>
        <dbReference type="Proteomes" id="UP000059574"/>
    </source>
</evidence>
<keyword evidence="1" id="KW-0732">Signal</keyword>
<name>A0A0S2M019_9MICC</name>
<dbReference type="RefSeq" id="WP_062289228.1">
    <property type="nucleotide sequence ID" value="NZ_CP013200.1"/>
</dbReference>
<proteinExistence type="predicted"/>
<protein>
    <submittedName>
        <fullName evidence="2">Uncharacterized protein</fullName>
    </submittedName>
</protein>
<dbReference type="PROSITE" id="PS51318">
    <property type="entry name" value="TAT"/>
    <property type="match status" value="1"/>
</dbReference>
<feature type="chain" id="PRO_5006602254" evidence="1">
    <location>
        <begin position="35"/>
        <end position="136"/>
    </location>
</feature>
<dbReference type="EMBL" id="CP013200">
    <property type="protein sequence ID" value="ALO67109.1"/>
    <property type="molecule type" value="Genomic_DNA"/>
</dbReference>
<dbReference type="InterPro" id="IPR006311">
    <property type="entry name" value="TAT_signal"/>
</dbReference>
<dbReference type="AlphaFoldDB" id="A0A0S2M019"/>
<organism evidence="2 3">
    <name type="scientific">Arthrobacter alpinus</name>
    <dbReference type="NCBI Taxonomy" id="656366"/>
    <lineage>
        <taxon>Bacteria</taxon>
        <taxon>Bacillati</taxon>
        <taxon>Actinomycetota</taxon>
        <taxon>Actinomycetes</taxon>
        <taxon>Micrococcales</taxon>
        <taxon>Micrococcaceae</taxon>
        <taxon>Arthrobacter</taxon>
    </lineage>
</organism>
<feature type="signal peptide" evidence="1">
    <location>
        <begin position="1"/>
        <end position="34"/>
    </location>
</feature>
<accession>A0A0S2M019</accession>
<dbReference type="OrthoDB" id="4953502at2"/>
<evidence type="ECO:0000313" key="2">
    <source>
        <dbReference type="EMBL" id="ALO67109.1"/>
    </source>
</evidence>